<evidence type="ECO:0000259" key="10">
    <source>
        <dbReference type="PROSITE" id="PS50893"/>
    </source>
</evidence>
<dbReference type="PROSITE" id="PS00211">
    <property type="entry name" value="ABC_TRANSPORTER_1"/>
    <property type="match status" value="1"/>
</dbReference>
<dbReference type="Pfam" id="PF00005">
    <property type="entry name" value="ABC_tran"/>
    <property type="match status" value="2"/>
</dbReference>
<comment type="caution">
    <text evidence="11">The sequence shown here is derived from an EMBL/GenBank/DDBJ whole genome shotgun (WGS) entry which is preliminary data.</text>
</comment>
<keyword evidence="5" id="KW-0547">Nucleotide-binding</keyword>
<keyword evidence="4" id="KW-1003">Cell membrane</keyword>
<dbReference type="NCBIfam" id="NF010167">
    <property type="entry name" value="PRK13648.1"/>
    <property type="match status" value="2"/>
</dbReference>
<dbReference type="InterPro" id="IPR027417">
    <property type="entry name" value="P-loop_NTPase"/>
</dbReference>
<gene>
    <name evidence="11" type="ORF">HMPREF3208_00601</name>
</gene>
<dbReference type="GO" id="GO:0005524">
    <property type="term" value="F:ATP binding"/>
    <property type="evidence" value="ECO:0007669"/>
    <property type="project" value="UniProtKB-KW"/>
</dbReference>
<evidence type="ECO:0000256" key="6">
    <source>
        <dbReference type="ARBA" id="ARBA00022840"/>
    </source>
</evidence>
<comment type="similarity">
    <text evidence="2">Belongs to the ABC transporter superfamily.</text>
</comment>
<evidence type="ECO:0000313" key="11">
    <source>
        <dbReference type="EMBL" id="KXA21298.1"/>
    </source>
</evidence>
<evidence type="ECO:0000256" key="7">
    <source>
        <dbReference type="ARBA" id="ARBA00022967"/>
    </source>
</evidence>
<dbReference type="PROSITE" id="PS50893">
    <property type="entry name" value="ABC_TRANSPORTER_2"/>
    <property type="match status" value="2"/>
</dbReference>
<dbReference type="GO" id="GO:0043190">
    <property type="term" value="C:ATP-binding cassette (ABC) transporter complex"/>
    <property type="evidence" value="ECO:0007669"/>
    <property type="project" value="TreeGrafter"/>
</dbReference>
<dbReference type="EMBL" id="LRQB01000033">
    <property type="protein sequence ID" value="KXA21298.1"/>
    <property type="molecule type" value="Genomic_DNA"/>
</dbReference>
<dbReference type="PATRIC" id="fig|2702.100.peg.580"/>
<dbReference type="GO" id="GO:0042626">
    <property type="term" value="F:ATPase-coupled transmembrane transporter activity"/>
    <property type="evidence" value="ECO:0007669"/>
    <property type="project" value="TreeGrafter"/>
</dbReference>
<protein>
    <submittedName>
        <fullName evidence="11">Cobalt ABC transporter, ATP-binding protein</fullName>
    </submittedName>
</protein>
<reference evidence="11 12" key="1">
    <citation type="submission" date="2016-01" db="EMBL/GenBank/DDBJ databases">
        <authorList>
            <person name="Oliw E.H."/>
        </authorList>
    </citation>
    <scope>NUCLEOTIDE SEQUENCE [LARGE SCALE GENOMIC DNA]</scope>
    <source>
        <strain evidence="11 12">PSS_7772B</strain>
    </source>
</reference>
<feature type="region of interest" description="Disordered" evidence="9">
    <location>
        <begin position="46"/>
        <end position="67"/>
    </location>
</feature>
<dbReference type="Proteomes" id="UP000070687">
    <property type="component" value="Unassembled WGS sequence"/>
</dbReference>
<dbReference type="InterPro" id="IPR015856">
    <property type="entry name" value="ABC_transpr_CbiO/EcfA_su"/>
</dbReference>
<evidence type="ECO:0000256" key="5">
    <source>
        <dbReference type="ARBA" id="ARBA00022741"/>
    </source>
</evidence>
<proteinExistence type="inferred from homology"/>
<dbReference type="CDD" id="cd03225">
    <property type="entry name" value="ABC_cobalt_CbiO_domain1"/>
    <property type="match status" value="2"/>
</dbReference>
<evidence type="ECO:0000256" key="2">
    <source>
        <dbReference type="ARBA" id="ARBA00005417"/>
    </source>
</evidence>
<keyword evidence="8" id="KW-0472">Membrane</keyword>
<accession>A0A133NYD4</accession>
<dbReference type="GO" id="GO:0016887">
    <property type="term" value="F:ATP hydrolysis activity"/>
    <property type="evidence" value="ECO:0007669"/>
    <property type="project" value="InterPro"/>
</dbReference>
<evidence type="ECO:0000256" key="8">
    <source>
        <dbReference type="ARBA" id="ARBA00023136"/>
    </source>
</evidence>
<evidence type="ECO:0000256" key="9">
    <source>
        <dbReference type="SAM" id="MobiDB-lite"/>
    </source>
</evidence>
<organism evidence="11 12">
    <name type="scientific">Gardnerella vaginalis</name>
    <dbReference type="NCBI Taxonomy" id="2702"/>
    <lineage>
        <taxon>Bacteria</taxon>
        <taxon>Bacillati</taxon>
        <taxon>Actinomycetota</taxon>
        <taxon>Actinomycetes</taxon>
        <taxon>Bifidobacteriales</taxon>
        <taxon>Bifidobacteriaceae</taxon>
        <taxon>Gardnerella</taxon>
    </lineage>
</organism>
<keyword evidence="7" id="KW-1278">Translocase</keyword>
<keyword evidence="6 11" id="KW-0067">ATP-binding</keyword>
<feature type="domain" description="ABC transporter" evidence="10">
    <location>
        <begin position="72"/>
        <end position="322"/>
    </location>
</feature>
<dbReference type="InterPro" id="IPR050095">
    <property type="entry name" value="ECF_ABC_transporter_ATP-bd"/>
</dbReference>
<dbReference type="InterPro" id="IPR017871">
    <property type="entry name" value="ABC_transporter-like_CS"/>
</dbReference>
<dbReference type="SUPFAM" id="SSF52540">
    <property type="entry name" value="P-loop containing nucleoside triphosphate hydrolases"/>
    <property type="match status" value="2"/>
</dbReference>
<dbReference type="AlphaFoldDB" id="A0A133NYD4"/>
<dbReference type="Gene3D" id="3.40.50.300">
    <property type="entry name" value="P-loop containing nucleotide triphosphate hydrolases"/>
    <property type="match status" value="2"/>
</dbReference>
<dbReference type="SMART" id="SM00382">
    <property type="entry name" value="AAA"/>
    <property type="match status" value="2"/>
</dbReference>
<dbReference type="InterPro" id="IPR003593">
    <property type="entry name" value="AAA+_ATPase"/>
</dbReference>
<sequence>MVGVNLCVMNTWRSTCEGCIVVTIAFAQCVTVRNVMPQHEEYIADNHLVDSADPSKESMEKSNSSRKETPLLALSNVSFQYTTHKSENADSEENDTFALRDVNLSIYSGEFVGIIGPSGAGKTTLASLFSGAIPHHYAGNLCGTVSIAGHDTTSLELTNIACLIGSVIQDIDAQMVAANVEDELLFGLENFGISHDDIPDRIANALETVGITDLRNRDLDTLSGGQKQKVAIAAILALQPKVMVLDEPTCALDPVSSRMIFDILSELNKNFGITIVVIEQKVALLSEYCKRLMVLSKGELALDAPVSVALKDIDLLSEVGINYPRTTHLVKQLQDEEICKPSPLTVGVNETVDTIVATLRTDDSALSHQRDANIAECTQKSIAKSNNHNDVTDKPCLSLTHVSFAYKSNVQALCDVSFSVHSGELVALVGRNGAGKTTITKIINGLLRPTEGTITIDGTDTKHLRISQIAKYVSTLFQNPDRQLCKETVLEEVALSCMLIGEDNHQAQAHAMEIIEELELEPQASPFMLSRGQRQMVALAATVVTNPKILVLDEPTCGLDYHECMRIMQVVERLRNQGCCIIMVCHDMEVVLDYATRLIVINDGKIVIDGSAYDVFEKPVVCEAAALCPPLLCAVSQGLVKHGFQQCKGLYVRAEIVSALSCEINYKKQQL</sequence>
<evidence type="ECO:0000313" key="12">
    <source>
        <dbReference type="Proteomes" id="UP000070687"/>
    </source>
</evidence>
<keyword evidence="3" id="KW-0813">Transport</keyword>
<evidence type="ECO:0000256" key="1">
    <source>
        <dbReference type="ARBA" id="ARBA00004236"/>
    </source>
</evidence>
<comment type="subcellular location">
    <subcellularLocation>
        <location evidence="1">Cell membrane</location>
    </subcellularLocation>
</comment>
<feature type="domain" description="ABC transporter" evidence="10">
    <location>
        <begin position="397"/>
        <end position="628"/>
    </location>
</feature>
<evidence type="ECO:0000256" key="3">
    <source>
        <dbReference type="ARBA" id="ARBA00022448"/>
    </source>
</evidence>
<dbReference type="FunFam" id="3.40.50.300:FF:000224">
    <property type="entry name" value="Energy-coupling factor transporter ATP-binding protein EcfA"/>
    <property type="match status" value="1"/>
</dbReference>
<dbReference type="InterPro" id="IPR003439">
    <property type="entry name" value="ABC_transporter-like_ATP-bd"/>
</dbReference>
<name>A0A133NYD4_GARVA</name>
<dbReference type="PANTHER" id="PTHR43553">
    <property type="entry name" value="HEAVY METAL TRANSPORTER"/>
    <property type="match status" value="1"/>
</dbReference>
<evidence type="ECO:0000256" key="4">
    <source>
        <dbReference type="ARBA" id="ARBA00022475"/>
    </source>
</evidence>